<dbReference type="SUPFAM" id="SSF53098">
    <property type="entry name" value="Ribonuclease H-like"/>
    <property type="match status" value="1"/>
</dbReference>
<keyword evidence="1" id="KW-1133">Transmembrane helix</keyword>
<accession>A0A9P1EID5</accession>
<dbReference type="PANTHER" id="PTHR46481:SF7">
    <property type="entry name" value="ZINC FINGER BED DOMAIN-CONTAINING PROTEIN RICESLEEPER 2-LIKE"/>
    <property type="match status" value="1"/>
</dbReference>
<organism evidence="2 3">
    <name type="scientific">Cuscuta europaea</name>
    <name type="common">European dodder</name>
    <dbReference type="NCBI Taxonomy" id="41803"/>
    <lineage>
        <taxon>Eukaryota</taxon>
        <taxon>Viridiplantae</taxon>
        <taxon>Streptophyta</taxon>
        <taxon>Embryophyta</taxon>
        <taxon>Tracheophyta</taxon>
        <taxon>Spermatophyta</taxon>
        <taxon>Magnoliopsida</taxon>
        <taxon>eudicotyledons</taxon>
        <taxon>Gunneridae</taxon>
        <taxon>Pentapetalae</taxon>
        <taxon>asterids</taxon>
        <taxon>lamiids</taxon>
        <taxon>Solanales</taxon>
        <taxon>Convolvulaceae</taxon>
        <taxon>Cuscuteae</taxon>
        <taxon>Cuscuta</taxon>
        <taxon>Cuscuta subgen. Cuscuta</taxon>
    </lineage>
</organism>
<keyword evidence="3" id="KW-1185">Reference proteome</keyword>
<comment type="caution">
    <text evidence="2">The sequence shown here is derived from an EMBL/GenBank/DDBJ whole genome shotgun (WGS) entry which is preliminary data.</text>
</comment>
<evidence type="ECO:0000313" key="2">
    <source>
        <dbReference type="EMBL" id="CAH9107516.1"/>
    </source>
</evidence>
<dbReference type="OrthoDB" id="1733466at2759"/>
<evidence type="ECO:0000256" key="1">
    <source>
        <dbReference type="SAM" id="Phobius"/>
    </source>
</evidence>
<sequence length="242" mass="27838">MDVLVFVAIYGRILIIIYIIWVLLHIILMMIGICINVFLLFMIGIFNDRHTADNIYILIERILTEYNLIDKVFAVGFDNASNNTAAIPRLRELCGASTLMGRFFHQRCACHILNLCVQDGLAALGNALEVVKGGIKLIWASTPLKMQWRQYLKDRRVNYCAFPKDLSIRWNSTYNLIQAVVRYKDHFSAFLRQTCNYIINPADIDTCEKIVNVLAYFNNATLTFSHVYKPTEATYVSYFVIS</sequence>
<keyword evidence="1" id="KW-0472">Membrane</keyword>
<dbReference type="AlphaFoldDB" id="A0A9P1EID5"/>
<evidence type="ECO:0000313" key="3">
    <source>
        <dbReference type="Proteomes" id="UP001152484"/>
    </source>
</evidence>
<dbReference type="InterPro" id="IPR052035">
    <property type="entry name" value="ZnF_BED_domain_contain"/>
</dbReference>
<keyword evidence="1" id="KW-0812">Transmembrane</keyword>
<dbReference type="Proteomes" id="UP001152484">
    <property type="component" value="Unassembled WGS sequence"/>
</dbReference>
<dbReference type="PANTHER" id="PTHR46481">
    <property type="entry name" value="ZINC FINGER BED DOMAIN-CONTAINING PROTEIN 4"/>
    <property type="match status" value="1"/>
</dbReference>
<dbReference type="EMBL" id="CAMAPE010000051">
    <property type="protein sequence ID" value="CAH9107516.1"/>
    <property type="molecule type" value="Genomic_DNA"/>
</dbReference>
<protein>
    <submittedName>
        <fullName evidence="2">Uncharacterized protein</fullName>
    </submittedName>
</protein>
<gene>
    <name evidence="2" type="ORF">CEURO_LOCUS17740</name>
</gene>
<dbReference type="InterPro" id="IPR012337">
    <property type="entry name" value="RNaseH-like_sf"/>
</dbReference>
<feature type="transmembrane region" description="Helical" evidence="1">
    <location>
        <begin position="15"/>
        <end position="41"/>
    </location>
</feature>
<proteinExistence type="predicted"/>
<reference evidence="2" key="1">
    <citation type="submission" date="2022-07" db="EMBL/GenBank/DDBJ databases">
        <authorList>
            <person name="Macas J."/>
            <person name="Novak P."/>
            <person name="Neumann P."/>
        </authorList>
    </citation>
    <scope>NUCLEOTIDE SEQUENCE</scope>
</reference>
<name>A0A9P1EID5_CUSEU</name>